<keyword evidence="4 8" id="KW-0547">Nucleotide-binding</keyword>
<evidence type="ECO:0000259" key="9">
    <source>
        <dbReference type="PROSITE" id="PS50862"/>
    </source>
</evidence>
<accession>A0A0D2JL93</accession>
<dbReference type="STRING" id="1306947.J120_04000"/>
<evidence type="ECO:0000313" key="11">
    <source>
        <dbReference type="Proteomes" id="UP000032214"/>
    </source>
</evidence>
<reference evidence="10 11" key="1">
    <citation type="journal article" date="2013" name="Proc. Natl. Acad. Sci. U.S.A.">
        <title>Candidate phylum TM6 genome recovered from a hospital sink biofilm provides genomic insights into this uncultivated phylum.</title>
        <authorList>
            <person name="McLean J.S."/>
            <person name="Lombardo M.J."/>
            <person name="Badger J.H."/>
            <person name="Edlund A."/>
            <person name="Novotny M."/>
            <person name="Yee-Greenbaum J."/>
            <person name="Vyahhi N."/>
            <person name="Hall A.P."/>
            <person name="Yang Y."/>
            <person name="Dupont C.L."/>
            <person name="Ziegler M.G."/>
            <person name="Chitsaz H."/>
            <person name="Allen A.E."/>
            <person name="Yooseph S."/>
            <person name="Tesler G."/>
            <person name="Pevzner P.A."/>
            <person name="Friedman R.M."/>
            <person name="Nealson K.H."/>
            <person name="Venter J.C."/>
            <person name="Lasken R.S."/>
        </authorList>
    </citation>
    <scope>NUCLEOTIDE SEQUENCE [LARGE SCALE GENOMIC DNA]</scope>
    <source>
        <strain evidence="10 11">TM6SC1</strain>
    </source>
</reference>
<proteinExistence type="inferred from homology"/>
<evidence type="ECO:0000256" key="8">
    <source>
        <dbReference type="HAMAP-Rule" id="MF_00253"/>
    </source>
</evidence>
<evidence type="ECO:0000256" key="1">
    <source>
        <dbReference type="ARBA" id="ARBA00008226"/>
    </source>
</evidence>
<feature type="domain" description="Aminoacyl-transfer RNA synthetases class-II family profile" evidence="9">
    <location>
        <begin position="5"/>
        <end position="338"/>
    </location>
</feature>
<dbReference type="SUPFAM" id="SSF52954">
    <property type="entry name" value="Class II aaRS ABD-related"/>
    <property type="match status" value="1"/>
</dbReference>
<keyword evidence="2 8" id="KW-0963">Cytoplasm</keyword>
<comment type="caution">
    <text evidence="10">The sequence shown here is derived from an EMBL/GenBank/DDBJ whole genome shotgun (WGS) entry which is preliminary data.</text>
</comment>
<evidence type="ECO:0000256" key="2">
    <source>
        <dbReference type="ARBA" id="ARBA00022490"/>
    </source>
</evidence>
<dbReference type="InterPro" id="IPR006195">
    <property type="entry name" value="aa-tRNA-synth_II"/>
</dbReference>
<dbReference type="PROSITE" id="PS50862">
    <property type="entry name" value="AA_TRNA_LIGASE_II"/>
    <property type="match status" value="1"/>
</dbReference>
<dbReference type="InterPro" id="IPR004154">
    <property type="entry name" value="Anticodon-bd"/>
</dbReference>
<dbReference type="eggNOG" id="COG0423">
    <property type="taxonomic scope" value="Bacteria"/>
</dbReference>
<organism evidence="10 11">
    <name type="scientific">candidate division TM6 bacterium JCVI TM6SC1</name>
    <dbReference type="NCBI Taxonomy" id="1306947"/>
    <lineage>
        <taxon>Bacteria</taxon>
        <taxon>Candidatus Babelota</taxon>
        <taxon>Vermiphilus</taxon>
    </lineage>
</organism>
<sequence>MATLDKIVALCKRRGFVYQSAEIYGGLNGVYDFGPLGTLLKQNIRASWIKSMMNMADNIVMLEGALLGPYEVWKASGHIDNFNDPMVDCTNCKHRYRTDEIDLQKPCPHCGIIAWTEPRQFNMMFKTQLGAASDQASTAYLRPETAQAIYINFKNVLSTTRVKIPFGIAQIGKAFRNEITPKQFLFRMREFEQMEMEWFCKPEESNDWFERWAQARKEFYQAIGITPERIRLRSHAPDELAHYSQACIDVEYDFPFGWKELEGIAHRGNFDLSQHTKHSGKDLGVYDEETKESYIPHVVECSVGVDRLFLTTLFDAYTEDTVEDEERVVLKLSPVLAPVKAAFMPLTKKLSDQAHAIYSTIRARGIMVQFDESGSIGKRYRRQDEIGTPFCFTYDFDSETTGTVTVRHRDTTFQERINIDHINTFLTEKLSL</sequence>
<feature type="binding site" evidence="8">
    <location>
        <begin position="191"/>
        <end position="195"/>
    </location>
    <ligand>
        <name>substrate</name>
    </ligand>
</feature>
<dbReference type="CDD" id="cd00774">
    <property type="entry name" value="GlyRS-like_core"/>
    <property type="match status" value="1"/>
</dbReference>
<dbReference type="InterPro" id="IPR002315">
    <property type="entry name" value="tRNA-synt_gly"/>
</dbReference>
<dbReference type="InterPro" id="IPR022961">
    <property type="entry name" value="Gly_tRNA_ligase_bac"/>
</dbReference>
<dbReference type="InterPro" id="IPR027031">
    <property type="entry name" value="Gly-tRNA_synthase/POLG2"/>
</dbReference>
<dbReference type="InterPro" id="IPR036621">
    <property type="entry name" value="Anticodon-bd_dom_sf"/>
</dbReference>
<dbReference type="PANTHER" id="PTHR10745">
    <property type="entry name" value="GLYCYL-TRNA SYNTHETASE/DNA POLYMERASE SUBUNIT GAMMA-2"/>
    <property type="match status" value="1"/>
</dbReference>
<dbReference type="Pfam" id="PF00587">
    <property type="entry name" value="tRNA-synt_2b"/>
    <property type="match status" value="1"/>
</dbReference>
<dbReference type="EC" id="6.1.1.14" evidence="8"/>
<dbReference type="NCBIfam" id="NF003211">
    <property type="entry name" value="PRK04173.1"/>
    <property type="match status" value="1"/>
</dbReference>
<dbReference type="InterPro" id="IPR002314">
    <property type="entry name" value="aa-tRNA-synt_IIb"/>
</dbReference>
<comment type="catalytic activity">
    <reaction evidence="8">
        <text>tRNA(Gly) + glycine + ATP = glycyl-tRNA(Gly) + AMP + diphosphate</text>
        <dbReference type="Rhea" id="RHEA:16013"/>
        <dbReference type="Rhea" id="RHEA-COMP:9664"/>
        <dbReference type="Rhea" id="RHEA-COMP:9683"/>
        <dbReference type="ChEBI" id="CHEBI:30616"/>
        <dbReference type="ChEBI" id="CHEBI:33019"/>
        <dbReference type="ChEBI" id="CHEBI:57305"/>
        <dbReference type="ChEBI" id="CHEBI:78442"/>
        <dbReference type="ChEBI" id="CHEBI:78522"/>
        <dbReference type="ChEBI" id="CHEBI:456215"/>
        <dbReference type="EC" id="6.1.1.14"/>
    </reaction>
</comment>
<dbReference type="Pfam" id="PF03129">
    <property type="entry name" value="HGTP_anticodon"/>
    <property type="match status" value="1"/>
</dbReference>
<dbReference type="PANTHER" id="PTHR10745:SF8">
    <property type="entry name" value="DNA POLYMERASE SUBUNIT GAMMA-2, MITOCHONDRIAL"/>
    <property type="match status" value="1"/>
</dbReference>
<evidence type="ECO:0000256" key="3">
    <source>
        <dbReference type="ARBA" id="ARBA00022598"/>
    </source>
</evidence>
<feature type="binding site" evidence="8">
    <location>
        <begin position="260"/>
        <end position="261"/>
    </location>
    <ligand>
        <name>ATP</name>
        <dbReference type="ChEBI" id="CHEBI:30616"/>
    </ligand>
</feature>
<dbReference type="AlphaFoldDB" id="A0A0D2JL93"/>
<dbReference type="PRINTS" id="PR01043">
    <property type="entry name" value="TRNASYNTHGLY"/>
</dbReference>
<dbReference type="Gene3D" id="3.40.50.800">
    <property type="entry name" value="Anticodon-binding domain"/>
    <property type="match status" value="1"/>
</dbReference>
<dbReference type="NCBIfam" id="TIGR00389">
    <property type="entry name" value="glyS_dimeric"/>
    <property type="match status" value="1"/>
</dbReference>
<feature type="binding site" evidence="8">
    <location>
        <position position="97"/>
    </location>
    <ligand>
        <name>substrate</name>
    </ligand>
</feature>
<keyword evidence="7 8" id="KW-0030">Aminoacyl-tRNA synthetase</keyword>
<dbReference type="GO" id="GO:0005524">
    <property type="term" value="F:ATP binding"/>
    <property type="evidence" value="ECO:0007669"/>
    <property type="project" value="UniProtKB-UniRule"/>
</dbReference>
<protein>
    <recommendedName>
        <fullName evidence="8">Glycine--tRNA ligase</fullName>
        <ecNumber evidence="8">6.1.1.14</ecNumber>
    </recommendedName>
    <alternativeName>
        <fullName evidence="8">Glycyl-tRNA synthetase</fullName>
        <shortName evidence="8">GlyRS</shortName>
    </alternativeName>
</protein>
<keyword evidence="3 8" id="KW-0436">Ligase</keyword>
<dbReference type="GO" id="GO:0004081">
    <property type="term" value="F:bis(5'-nucleosyl)-tetraphosphatase (asymmetrical) activity"/>
    <property type="evidence" value="ECO:0007669"/>
    <property type="project" value="UniProtKB-ARBA"/>
</dbReference>
<dbReference type="GO" id="GO:0070062">
    <property type="term" value="C:extracellular exosome"/>
    <property type="evidence" value="ECO:0007669"/>
    <property type="project" value="UniProtKB-ARBA"/>
</dbReference>
<feature type="binding site" evidence="8">
    <location>
        <begin position="304"/>
        <end position="307"/>
    </location>
    <ligand>
        <name>ATP</name>
        <dbReference type="ChEBI" id="CHEBI:30616"/>
    </ligand>
</feature>
<evidence type="ECO:0000256" key="5">
    <source>
        <dbReference type="ARBA" id="ARBA00022840"/>
    </source>
</evidence>
<evidence type="ECO:0000256" key="4">
    <source>
        <dbReference type="ARBA" id="ARBA00022741"/>
    </source>
</evidence>
<feature type="binding site" evidence="8">
    <location>
        <position position="144"/>
    </location>
    <ligand>
        <name>substrate</name>
    </ligand>
</feature>
<feature type="binding site" evidence="8">
    <location>
        <begin position="176"/>
        <end position="178"/>
    </location>
    <ligand>
        <name>ATP</name>
        <dbReference type="ChEBI" id="CHEBI:30616"/>
    </ligand>
</feature>
<feature type="binding site" evidence="8">
    <location>
        <begin position="186"/>
        <end position="191"/>
    </location>
    <ligand>
        <name>ATP</name>
        <dbReference type="ChEBI" id="CHEBI:30616"/>
    </ligand>
</feature>
<comment type="subcellular location">
    <subcellularLocation>
        <location evidence="8">Cytoplasm</location>
    </subcellularLocation>
</comment>
<name>A0A0D2JL93_9BACT</name>
<dbReference type="GO" id="GO:0005737">
    <property type="term" value="C:cytoplasm"/>
    <property type="evidence" value="ECO:0007669"/>
    <property type="project" value="UniProtKB-SubCell"/>
</dbReference>
<comment type="function">
    <text evidence="8">Catalyzes the attachment of glycine to tRNA(Gly).</text>
</comment>
<gene>
    <name evidence="8" type="primary">glyQS</name>
    <name evidence="10" type="ORF">J120_04000</name>
</gene>
<dbReference type="HAMAP" id="MF_00253_B">
    <property type="entry name" value="Gly_tRNA_synth_B"/>
    <property type="match status" value="1"/>
</dbReference>
<dbReference type="Gene3D" id="3.30.930.10">
    <property type="entry name" value="Bira Bifunctional Protein, Domain 2"/>
    <property type="match status" value="1"/>
</dbReference>
<dbReference type="InterPro" id="IPR045864">
    <property type="entry name" value="aa-tRNA-synth_II/BPL/LPL"/>
</dbReference>
<evidence type="ECO:0000313" key="10">
    <source>
        <dbReference type="EMBL" id="KIX85123.1"/>
    </source>
</evidence>
<dbReference type="GO" id="GO:0006426">
    <property type="term" value="P:glycyl-tRNA aminoacylation"/>
    <property type="evidence" value="ECO:0007669"/>
    <property type="project" value="UniProtKB-UniRule"/>
</dbReference>
<evidence type="ECO:0000256" key="6">
    <source>
        <dbReference type="ARBA" id="ARBA00022917"/>
    </source>
</evidence>
<comment type="subunit">
    <text evidence="8">Homodimer.</text>
</comment>
<dbReference type="FunFam" id="3.40.50.800:FF:000002">
    <property type="entry name" value="Glycine--tRNA ligase"/>
    <property type="match status" value="1"/>
</dbReference>
<dbReference type="EMBL" id="ARQD01000003">
    <property type="protein sequence ID" value="KIX85123.1"/>
    <property type="molecule type" value="Genomic_DNA"/>
</dbReference>
<dbReference type="GO" id="GO:0015966">
    <property type="term" value="P:diadenosine tetraphosphate biosynthetic process"/>
    <property type="evidence" value="ECO:0007669"/>
    <property type="project" value="UniProtKB-ARBA"/>
</dbReference>
<dbReference type="Proteomes" id="UP000032214">
    <property type="component" value="Unassembled WGS sequence"/>
</dbReference>
<keyword evidence="11" id="KW-1185">Reference proteome</keyword>
<dbReference type="GO" id="GO:1990742">
    <property type="term" value="C:microvesicle"/>
    <property type="evidence" value="ECO:0007669"/>
    <property type="project" value="UniProtKB-ARBA"/>
</dbReference>
<feature type="binding site" evidence="8">
    <location>
        <begin position="300"/>
        <end position="304"/>
    </location>
    <ligand>
        <name>substrate</name>
    </ligand>
</feature>
<comment type="similarity">
    <text evidence="1 8">Belongs to the class-II aminoacyl-tRNA synthetase family.</text>
</comment>
<dbReference type="SUPFAM" id="SSF55681">
    <property type="entry name" value="Class II aaRS and biotin synthetases"/>
    <property type="match status" value="1"/>
</dbReference>
<evidence type="ECO:0000256" key="7">
    <source>
        <dbReference type="ARBA" id="ARBA00023146"/>
    </source>
</evidence>
<dbReference type="InterPro" id="IPR033731">
    <property type="entry name" value="GlyRS-like_core"/>
</dbReference>
<keyword evidence="6 8" id="KW-0648">Protein biosynthesis</keyword>
<dbReference type="GO" id="GO:0004820">
    <property type="term" value="F:glycine-tRNA ligase activity"/>
    <property type="evidence" value="ECO:0007669"/>
    <property type="project" value="UniProtKB-UniRule"/>
</dbReference>
<keyword evidence="5 8" id="KW-0067">ATP-binding</keyword>